<dbReference type="AlphaFoldDB" id="A0A1G7A021"/>
<name>A0A1G7A021_9BACT</name>
<comment type="similarity">
    <text evidence="1 4">Belongs to the glycosyl hydrolase 13 family.</text>
</comment>
<gene>
    <name evidence="7" type="ORF">SAMN04487996_103293</name>
</gene>
<dbReference type="STRING" id="659014.SAMN04487996_103293"/>
<evidence type="ECO:0000256" key="2">
    <source>
        <dbReference type="ARBA" id="ARBA00022801"/>
    </source>
</evidence>
<evidence type="ECO:0000313" key="8">
    <source>
        <dbReference type="Proteomes" id="UP000198748"/>
    </source>
</evidence>
<dbReference type="Pfam" id="PF00128">
    <property type="entry name" value="Alpha-amylase"/>
    <property type="match status" value="1"/>
</dbReference>
<dbReference type="SUPFAM" id="SSF51445">
    <property type="entry name" value="(Trans)glycosidases"/>
    <property type="match status" value="1"/>
</dbReference>
<dbReference type="GO" id="GO:0043169">
    <property type="term" value="F:cation binding"/>
    <property type="evidence" value="ECO:0007669"/>
    <property type="project" value="InterPro"/>
</dbReference>
<dbReference type="GO" id="GO:0009313">
    <property type="term" value="P:oligosaccharide catabolic process"/>
    <property type="evidence" value="ECO:0007669"/>
    <property type="project" value="TreeGrafter"/>
</dbReference>
<evidence type="ECO:0000256" key="1">
    <source>
        <dbReference type="ARBA" id="ARBA00008061"/>
    </source>
</evidence>
<proteinExistence type="inferred from homology"/>
<dbReference type="InterPro" id="IPR006046">
    <property type="entry name" value="Alpha_amylase"/>
</dbReference>
<dbReference type="PANTHER" id="PTHR10357">
    <property type="entry name" value="ALPHA-AMYLASE FAMILY MEMBER"/>
    <property type="match status" value="1"/>
</dbReference>
<dbReference type="EMBL" id="FNAN01000003">
    <property type="protein sequence ID" value="SDE08172.1"/>
    <property type="molecule type" value="Genomic_DNA"/>
</dbReference>
<dbReference type="Gene3D" id="3.90.400.10">
    <property type="entry name" value="Oligo-1,6-glucosidase, Domain 2"/>
    <property type="match status" value="1"/>
</dbReference>
<evidence type="ECO:0000256" key="4">
    <source>
        <dbReference type="RuleBase" id="RU003615"/>
    </source>
</evidence>
<dbReference type="Pfam" id="PF23915">
    <property type="entry name" value="SusG_C"/>
    <property type="match status" value="1"/>
</dbReference>
<accession>A0A1G7A021</accession>
<evidence type="ECO:0000256" key="3">
    <source>
        <dbReference type="ARBA" id="ARBA00023295"/>
    </source>
</evidence>
<dbReference type="InterPro" id="IPR056300">
    <property type="entry name" value="SusG-like_C"/>
</dbReference>
<dbReference type="Proteomes" id="UP000198748">
    <property type="component" value="Unassembled WGS sequence"/>
</dbReference>
<feature type="domain" description="Glycosyl hydrolase family 13 catalytic" evidence="6">
    <location>
        <begin position="18"/>
        <end position="394"/>
    </location>
</feature>
<comment type="catalytic activity">
    <reaction evidence="5">
        <text>Endohydrolysis of (1-&gt;4)-alpha-D-glucosidic linkages in polysaccharides containing three or more (1-&gt;4)-alpha-linked D-glucose units.</text>
        <dbReference type="EC" id="3.2.1.1"/>
    </reaction>
</comment>
<evidence type="ECO:0000259" key="6">
    <source>
        <dbReference type="SMART" id="SM00642"/>
    </source>
</evidence>
<dbReference type="InterPro" id="IPR006047">
    <property type="entry name" value="GH13_cat_dom"/>
</dbReference>
<dbReference type="CDD" id="cd11316">
    <property type="entry name" value="AmyAc_bac2_AmyA"/>
    <property type="match status" value="1"/>
</dbReference>
<keyword evidence="8" id="KW-1185">Reference proteome</keyword>
<sequence length="512" mass="58831">MPPMFADKPASIPKVCYEIFVRSFCDSNGDGIGDLNGIISKLDYLADLGIEAIWLTPIHPSPSYHKYDVTDYYAIEPEYGTMDDFKRLLAGAHERGIVIYLDLIVNHTSTLHPWFEEARKSKDNPYRHFYWWMTDDQIDHLGISERETSDDSQVVFPWHENPGDDEKYYGLFFKGMPDLNYHSEALRDEMAKIIRFWLNDVGVDGFRLDAARHVYPEWDKEQSITFWEFFSKIVGEAKPGAFTVGEVWAETEEVAPYFRNLNATFHFDLSFALQRMLIAGRDEQLTDKLLASFNLFQKYNPLFVDAIMLTNHDQERIGSVVGGGVEKIKLAASILLTLPGQPYLYYGEEIGMLGLKPDPYIREPFLWTSDPEDPQRTRWITPEFTTLKTVAPLSEQTGDFNSVFNHYKKLIHLRKTEPALNQILAPNLQTLRLGDDQLLGYFRPHVDRSLIVIHNLGDTERELLIPEDKSLFTDVLFSTDPLHQTTLTTNRLSAHSSIILAPARNARPAEKQ</sequence>
<dbReference type="PRINTS" id="PR00110">
    <property type="entry name" value="ALPHAAMYLASE"/>
</dbReference>
<dbReference type="PANTHER" id="PTHR10357:SF179">
    <property type="entry name" value="NEUTRAL AND BASIC AMINO ACID TRANSPORT PROTEIN RBAT"/>
    <property type="match status" value="1"/>
</dbReference>
<keyword evidence="3 5" id="KW-0326">Glycosidase</keyword>
<keyword evidence="5" id="KW-0119">Carbohydrate metabolism</keyword>
<organism evidence="7 8">
    <name type="scientific">Dyadobacter soli</name>
    <dbReference type="NCBI Taxonomy" id="659014"/>
    <lineage>
        <taxon>Bacteria</taxon>
        <taxon>Pseudomonadati</taxon>
        <taxon>Bacteroidota</taxon>
        <taxon>Cytophagia</taxon>
        <taxon>Cytophagales</taxon>
        <taxon>Spirosomataceae</taxon>
        <taxon>Dyadobacter</taxon>
    </lineage>
</organism>
<dbReference type="GO" id="GO:0004556">
    <property type="term" value="F:alpha-amylase activity"/>
    <property type="evidence" value="ECO:0007669"/>
    <property type="project" value="UniProtKB-UniRule"/>
</dbReference>
<evidence type="ECO:0000313" key="7">
    <source>
        <dbReference type="EMBL" id="SDE08172.1"/>
    </source>
</evidence>
<dbReference type="EC" id="3.2.1.1" evidence="5"/>
<protein>
    <recommendedName>
        <fullName evidence="5">Alpha-amylase</fullName>
        <ecNumber evidence="5">3.2.1.1</ecNumber>
    </recommendedName>
</protein>
<dbReference type="InterPro" id="IPR045857">
    <property type="entry name" value="O16G_dom_2"/>
</dbReference>
<dbReference type="SMART" id="SM00642">
    <property type="entry name" value="Aamy"/>
    <property type="match status" value="1"/>
</dbReference>
<dbReference type="Gene3D" id="3.20.20.80">
    <property type="entry name" value="Glycosidases"/>
    <property type="match status" value="1"/>
</dbReference>
<evidence type="ECO:0000256" key="5">
    <source>
        <dbReference type="RuleBase" id="RU361134"/>
    </source>
</evidence>
<dbReference type="InterPro" id="IPR017853">
    <property type="entry name" value="GH"/>
</dbReference>
<keyword evidence="2 5" id="KW-0378">Hydrolase</keyword>
<reference evidence="8" key="1">
    <citation type="submission" date="2016-10" db="EMBL/GenBank/DDBJ databases">
        <authorList>
            <person name="Varghese N."/>
            <person name="Submissions S."/>
        </authorList>
    </citation>
    <scope>NUCLEOTIDE SEQUENCE [LARGE SCALE GENOMIC DNA]</scope>
    <source>
        <strain evidence="8">DSM 25329</strain>
    </source>
</reference>